<feature type="compositionally biased region" description="Polar residues" evidence="4">
    <location>
        <begin position="30"/>
        <end position="39"/>
    </location>
</feature>
<feature type="region of interest" description="Disordered" evidence="4">
    <location>
        <begin position="1381"/>
        <end position="1423"/>
    </location>
</feature>
<feature type="compositionally biased region" description="Low complexity" evidence="4">
    <location>
        <begin position="284"/>
        <end position="295"/>
    </location>
</feature>
<proteinExistence type="predicted"/>
<evidence type="ECO:0008006" key="9">
    <source>
        <dbReference type="Google" id="ProtNLM"/>
    </source>
</evidence>
<dbReference type="InterPro" id="IPR012943">
    <property type="entry name" value="Cnn_1N"/>
</dbReference>
<evidence type="ECO:0000256" key="3">
    <source>
        <dbReference type="SAM" id="Coils"/>
    </source>
</evidence>
<evidence type="ECO:0000259" key="5">
    <source>
        <dbReference type="Pfam" id="PF07989"/>
    </source>
</evidence>
<dbReference type="Proteomes" id="UP000664169">
    <property type="component" value="Unassembled WGS sequence"/>
</dbReference>
<evidence type="ECO:0000313" key="8">
    <source>
        <dbReference type="Proteomes" id="UP000664169"/>
    </source>
</evidence>
<feature type="region of interest" description="Disordered" evidence="4">
    <location>
        <begin position="91"/>
        <end position="123"/>
    </location>
</feature>
<protein>
    <recommendedName>
        <fullName evidence="9">Anucleate primary sterigmata protein B</fullName>
    </recommendedName>
</protein>
<evidence type="ECO:0000256" key="1">
    <source>
        <dbReference type="ARBA" id="ARBA00004496"/>
    </source>
</evidence>
<dbReference type="OrthoDB" id="10255000at2759"/>
<feature type="compositionally biased region" description="Basic and acidic residues" evidence="4">
    <location>
        <begin position="1381"/>
        <end position="1417"/>
    </location>
</feature>
<feature type="region of interest" description="Disordered" evidence="4">
    <location>
        <begin position="618"/>
        <end position="643"/>
    </location>
</feature>
<comment type="subcellular location">
    <subcellularLocation>
        <location evidence="1">Cytoplasm</location>
    </subcellularLocation>
</comment>
<feature type="coiled-coil region" evidence="3">
    <location>
        <begin position="1231"/>
        <end position="1294"/>
    </location>
</feature>
<feature type="region of interest" description="Disordered" evidence="4">
    <location>
        <begin position="1"/>
        <end position="46"/>
    </location>
</feature>
<sequence length="1423" mass="161126">MNQLPSLRPSNARRTSRLPGGFDTDDELSPTKSAFNDTASNDEDFDIHARTFSEVDRQFDSEPDSVHPESQFAHDQEMTKYLMNVESSFLPESTSESLLGSEDAPMPTPNHNNSDINDSGLLTAFKSSQSHAFDKMSPGYPDNFNTSSLETISSSPTAAAAARTVSRVVSMASIDGYETAREDGGSPERGYDDGYTSAFESHDDEFEDDVNTPKKGSPIRESSEPVMPQLPTPNLNNSTPARKRPQYLTSRFSSNRTSRSSIQTSTSNELDSDMGTPAEYALQTGGATSLGGSSTPLRPDDTLSRSISLGSMASGMSQLGLDENQKISDLSILQEEGSPPSSVLTTRKVSHDLAPQTPLRASYTPDTITDTVLNQHVHGMNIPSTVVRNFARDFPERPNSPDRKSALNTPSVGKMKNMTLKEQSGMVDRLQKENWQLKLKVYYMDQMLNARTDEGMKSIMTENVSLKTEKLKLAKDLRDAKRANRDLQAKLKDKDERLSVLSSTSKSTAQASRQDSAIALENEITMLHERIVSYETDIEKLREEVTSKDDEKHHLAEIIKSMDEQRRNGSQVDTSKEIQMWRDLIDTEASQRQQAEDENRKLQEELWRLKSEASSAVSGHRSELASAARHRYTRSGDRSTRTNLSRGNSLLVEEMRQEIEDLRRDLGAQTSMLTSRNREKERLYHEIEELKMGHRQDRRSSSATRIRPHRSHLDSQDGQNYDGEVDAETLRTQIDELRDGHAKISMENQDLSTSIEGLLDELDEKELRLTELEKAKQEYDEFMKQTDTELLAMQSERDEALQAHEEVENAFQDLRDEAQQSIDILEDDLERSAQAIQQLEHVIKQRDDESDQLRNQVRMAHEGLDKIEADVQAKVRRINELEMENQEITRELETIEDSLTDANIKLEKVSVELESRNSECAFLREEQDGFVIKIGDLDTALKAAQSNLQSERDKIKDLEARITSERQQQETVGSQEKQEVQKIMNDLNREATAAKDDARDLRKRLDTRNIELESWKDRLNELESGLQKILGDSHGKSNYIFSITEIQRRLESTLSELADTKHAISEKDRMLKQQDGLLEKHGNDARRLHDLLEKEQASHLAVIARHEREQKTSTHSSRTISEKDHQISELETARAADRKRLASVEQRFKEQLAERNTLLLSLWNKLSSICGSDWHSQNSMVAGRLPTVDTIQNMLPGFSKNLLLAIKTIEQSIGGFNGRVKAVEKDLIKDYQQLEHNLNLRIKRLDRLESAVQHSRVSGVANAAPEIAKLRGENRMLKNEITTLQKQEQILRARQNSVTIEPLTALNTPERAKDLPTKAARVATASSLMRHYSANTVETLQKGQQASSVDAIVVPSQPIDPSQARWVHRLKDLERRLKAEREARLQDRKGAKERLEKGEQENEELRAELLREKEKYRASVPGA</sequence>
<evidence type="ECO:0000313" key="7">
    <source>
        <dbReference type="EMBL" id="CAF9911347.1"/>
    </source>
</evidence>
<keyword evidence="8" id="KW-1185">Reference proteome</keyword>
<evidence type="ECO:0000259" key="6">
    <source>
        <dbReference type="Pfam" id="PF12808"/>
    </source>
</evidence>
<feature type="coiled-coil region" evidence="3">
    <location>
        <begin position="748"/>
        <end position="1032"/>
    </location>
</feature>
<feature type="compositionally biased region" description="Basic and acidic residues" evidence="4">
    <location>
        <begin position="178"/>
        <end position="192"/>
    </location>
</feature>
<dbReference type="Pfam" id="PF07989">
    <property type="entry name" value="Cnn_1N"/>
    <property type="match status" value="1"/>
</dbReference>
<feature type="region of interest" description="Disordered" evidence="4">
    <location>
        <begin position="178"/>
        <end position="298"/>
    </location>
</feature>
<feature type="region of interest" description="Disordered" evidence="4">
    <location>
        <begin position="495"/>
        <end position="514"/>
    </location>
</feature>
<dbReference type="InterPro" id="IPR024545">
    <property type="entry name" value="Mto1-like_Mto2p-bd"/>
</dbReference>
<feature type="coiled-coil region" evidence="3">
    <location>
        <begin position="585"/>
        <end position="612"/>
    </location>
</feature>
<feature type="region of interest" description="Disordered" evidence="4">
    <location>
        <begin position="1106"/>
        <end position="1126"/>
    </location>
</feature>
<feature type="region of interest" description="Disordered" evidence="4">
    <location>
        <begin position="690"/>
        <end position="722"/>
    </location>
</feature>
<keyword evidence="3" id="KW-0175">Coiled coil</keyword>
<feature type="compositionally biased region" description="Polar residues" evidence="4">
    <location>
        <begin position="500"/>
        <end position="514"/>
    </location>
</feature>
<feature type="compositionally biased region" description="Basic and acidic residues" evidence="4">
    <location>
        <begin position="690"/>
        <end position="700"/>
    </location>
</feature>
<accession>A0A8H3I1F7</accession>
<feature type="compositionally biased region" description="Low complexity" evidence="4">
    <location>
        <begin position="249"/>
        <end position="267"/>
    </location>
</feature>
<feature type="coiled-coil region" evidence="3">
    <location>
        <begin position="524"/>
        <end position="551"/>
    </location>
</feature>
<gene>
    <name evidence="7" type="ORF">GOMPHAMPRED_007380</name>
</gene>
<feature type="domain" description="Mto1-like Mto2p-binding" evidence="6">
    <location>
        <begin position="1365"/>
        <end position="1414"/>
    </location>
</feature>
<comment type="caution">
    <text evidence="7">The sequence shown here is derived from an EMBL/GenBank/DDBJ whole genome shotgun (WGS) entry which is preliminary data.</text>
</comment>
<evidence type="ECO:0000256" key="4">
    <source>
        <dbReference type="SAM" id="MobiDB-lite"/>
    </source>
</evidence>
<feature type="compositionally biased region" description="Polar residues" evidence="4">
    <location>
        <begin position="1"/>
        <end position="13"/>
    </location>
</feature>
<keyword evidence="2" id="KW-0963">Cytoplasm</keyword>
<feature type="domain" description="Centrosomin N-terminal motif 1" evidence="5">
    <location>
        <begin position="419"/>
        <end position="491"/>
    </location>
</feature>
<dbReference type="EMBL" id="CAJPDQ010000006">
    <property type="protein sequence ID" value="CAF9911347.1"/>
    <property type="molecule type" value="Genomic_DNA"/>
</dbReference>
<reference evidence="7" key="1">
    <citation type="submission" date="2021-03" db="EMBL/GenBank/DDBJ databases">
        <authorList>
            <person name="Tagirdzhanova G."/>
        </authorList>
    </citation>
    <scope>NUCLEOTIDE SEQUENCE</scope>
</reference>
<evidence type="ECO:0000256" key="2">
    <source>
        <dbReference type="ARBA" id="ARBA00022490"/>
    </source>
</evidence>
<dbReference type="GO" id="GO:0005815">
    <property type="term" value="C:microtubule organizing center"/>
    <property type="evidence" value="ECO:0007669"/>
    <property type="project" value="InterPro"/>
</dbReference>
<name>A0A8H3I1F7_9LECA</name>
<dbReference type="GO" id="GO:0005737">
    <property type="term" value="C:cytoplasm"/>
    <property type="evidence" value="ECO:0007669"/>
    <property type="project" value="UniProtKB-SubCell"/>
</dbReference>
<dbReference type="Pfam" id="PF12808">
    <property type="entry name" value="Mto2_bdg"/>
    <property type="match status" value="1"/>
</dbReference>
<organism evidence="7 8">
    <name type="scientific">Gomphillus americanus</name>
    <dbReference type="NCBI Taxonomy" id="1940652"/>
    <lineage>
        <taxon>Eukaryota</taxon>
        <taxon>Fungi</taxon>
        <taxon>Dikarya</taxon>
        <taxon>Ascomycota</taxon>
        <taxon>Pezizomycotina</taxon>
        <taxon>Lecanoromycetes</taxon>
        <taxon>OSLEUM clade</taxon>
        <taxon>Ostropomycetidae</taxon>
        <taxon>Ostropales</taxon>
        <taxon>Graphidaceae</taxon>
        <taxon>Gomphilloideae</taxon>
        <taxon>Gomphillus</taxon>
    </lineage>
</organism>